<evidence type="ECO:0000259" key="7">
    <source>
        <dbReference type="PROSITE" id="PS50850"/>
    </source>
</evidence>
<evidence type="ECO:0000256" key="5">
    <source>
        <dbReference type="SAM" id="MobiDB-lite"/>
    </source>
</evidence>
<keyword evidence="3 6" id="KW-1133">Transmembrane helix</keyword>
<feature type="transmembrane region" description="Helical" evidence="6">
    <location>
        <begin position="252"/>
        <end position="272"/>
    </location>
</feature>
<accession>A0ABR4HQK4</accession>
<protein>
    <submittedName>
        <fullName evidence="8">Major facilitator superfamily domain-containing protein</fullName>
    </submittedName>
</protein>
<dbReference type="Gene3D" id="1.20.1720.10">
    <property type="entry name" value="Multidrug resistance protein D"/>
    <property type="match status" value="1"/>
</dbReference>
<dbReference type="InterPro" id="IPR020846">
    <property type="entry name" value="MFS_dom"/>
</dbReference>
<comment type="caution">
    <text evidence="8">The sequence shown here is derived from an EMBL/GenBank/DDBJ whole genome shotgun (WGS) entry which is preliminary data.</text>
</comment>
<dbReference type="SUPFAM" id="SSF103473">
    <property type="entry name" value="MFS general substrate transporter"/>
    <property type="match status" value="1"/>
</dbReference>
<organism evidence="8 9">
    <name type="scientific">Aspergillus cavernicola</name>
    <dbReference type="NCBI Taxonomy" id="176166"/>
    <lineage>
        <taxon>Eukaryota</taxon>
        <taxon>Fungi</taxon>
        <taxon>Dikarya</taxon>
        <taxon>Ascomycota</taxon>
        <taxon>Pezizomycotina</taxon>
        <taxon>Eurotiomycetes</taxon>
        <taxon>Eurotiomycetidae</taxon>
        <taxon>Eurotiales</taxon>
        <taxon>Aspergillaceae</taxon>
        <taxon>Aspergillus</taxon>
        <taxon>Aspergillus subgen. Nidulantes</taxon>
    </lineage>
</organism>
<evidence type="ECO:0000256" key="3">
    <source>
        <dbReference type="ARBA" id="ARBA00022989"/>
    </source>
</evidence>
<feature type="transmembrane region" description="Helical" evidence="6">
    <location>
        <begin position="212"/>
        <end position="232"/>
    </location>
</feature>
<proteinExistence type="predicted"/>
<feature type="transmembrane region" description="Helical" evidence="6">
    <location>
        <begin position="284"/>
        <end position="303"/>
    </location>
</feature>
<keyword evidence="2 6" id="KW-0812">Transmembrane</keyword>
<dbReference type="InterPro" id="IPR011701">
    <property type="entry name" value="MFS"/>
</dbReference>
<comment type="subcellular location">
    <subcellularLocation>
        <location evidence="1">Membrane</location>
        <topology evidence="1">Multi-pass membrane protein</topology>
    </subcellularLocation>
</comment>
<feature type="transmembrane region" description="Helical" evidence="6">
    <location>
        <begin position="59"/>
        <end position="83"/>
    </location>
</feature>
<evidence type="ECO:0000256" key="4">
    <source>
        <dbReference type="ARBA" id="ARBA00023136"/>
    </source>
</evidence>
<feature type="transmembrane region" description="Helical" evidence="6">
    <location>
        <begin position="536"/>
        <end position="558"/>
    </location>
</feature>
<dbReference type="InterPro" id="IPR036259">
    <property type="entry name" value="MFS_trans_sf"/>
</dbReference>
<keyword evidence="4 6" id="KW-0472">Membrane</keyword>
<dbReference type="Proteomes" id="UP001610335">
    <property type="component" value="Unassembled WGS sequence"/>
</dbReference>
<evidence type="ECO:0000256" key="1">
    <source>
        <dbReference type="ARBA" id="ARBA00004141"/>
    </source>
</evidence>
<dbReference type="PROSITE" id="PS50850">
    <property type="entry name" value="MFS"/>
    <property type="match status" value="1"/>
</dbReference>
<feature type="transmembrane region" description="Helical" evidence="6">
    <location>
        <begin position="356"/>
        <end position="377"/>
    </location>
</feature>
<feature type="region of interest" description="Disordered" evidence="5">
    <location>
        <begin position="440"/>
        <end position="460"/>
    </location>
</feature>
<feature type="domain" description="Major facilitator superfamily (MFS) profile" evidence="7">
    <location>
        <begin position="60"/>
        <end position="563"/>
    </location>
</feature>
<dbReference type="PANTHER" id="PTHR23501:SF149">
    <property type="entry name" value="MULTIDRUG TRANSPORTER, PUTATIVE (AFU_ORTHOLOGUE AFUA_5G10430)-RELATED"/>
    <property type="match status" value="1"/>
</dbReference>
<dbReference type="EMBL" id="JBFXLS010000090">
    <property type="protein sequence ID" value="KAL2817676.1"/>
    <property type="molecule type" value="Genomic_DNA"/>
</dbReference>
<evidence type="ECO:0000256" key="6">
    <source>
        <dbReference type="SAM" id="Phobius"/>
    </source>
</evidence>
<evidence type="ECO:0000256" key="2">
    <source>
        <dbReference type="ARBA" id="ARBA00022692"/>
    </source>
</evidence>
<feature type="transmembrane region" description="Helical" evidence="6">
    <location>
        <begin position="315"/>
        <end position="336"/>
    </location>
</feature>
<reference evidence="8 9" key="1">
    <citation type="submission" date="2024-07" db="EMBL/GenBank/DDBJ databases">
        <title>Section-level genome sequencing and comparative genomics of Aspergillus sections Usti and Cavernicolus.</title>
        <authorList>
            <consortium name="Lawrence Berkeley National Laboratory"/>
            <person name="Nybo J.L."/>
            <person name="Vesth T.C."/>
            <person name="Theobald S."/>
            <person name="Frisvad J.C."/>
            <person name="Larsen T.O."/>
            <person name="Kjaerboelling I."/>
            <person name="Rothschild-Mancinelli K."/>
            <person name="Lyhne E.K."/>
            <person name="Kogle M.E."/>
            <person name="Barry K."/>
            <person name="Clum A."/>
            <person name="Na H."/>
            <person name="Ledsgaard L."/>
            <person name="Lin J."/>
            <person name="Lipzen A."/>
            <person name="Kuo A."/>
            <person name="Riley R."/>
            <person name="Mondo S."/>
            <person name="LaButti K."/>
            <person name="Haridas S."/>
            <person name="Pangalinan J."/>
            <person name="Salamov A.A."/>
            <person name="Simmons B.A."/>
            <person name="Magnuson J.K."/>
            <person name="Chen J."/>
            <person name="Drula E."/>
            <person name="Henrissat B."/>
            <person name="Wiebenga A."/>
            <person name="Lubbers R.J."/>
            <person name="Gomes A.C."/>
            <person name="Makela M.R."/>
            <person name="Stajich J."/>
            <person name="Grigoriev I.V."/>
            <person name="Mortensen U.H."/>
            <person name="De vries R.P."/>
            <person name="Baker S.E."/>
            <person name="Andersen M.R."/>
        </authorList>
    </citation>
    <scope>NUCLEOTIDE SEQUENCE [LARGE SCALE GENOMIC DNA]</scope>
    <source>
        <strain evidence="8 9">CBS 600.67</strain>
    </source>
</reference>
<gene>
    <name evidence="8" type="ORF">BDW59DRAFT_165833</name>
</gene>
<evidence type="ECO:0000313" key="8">
    <source>
        <dbReference type="EMBL" id="KAL2817676.1"/>
    </source>
</evidence>
<feature type="transmembrane region" description="Helical" evidence="6">
    <location>
        <begin position="466"/>
        <end position="492"/>
    </location>
</feature>
<dbReference type="PANTHER" id="PTHR23501">
    <property type="entry name" value="MAJOR FACILITATOR SUPERFAMILY"/>
    <property type="match status" value="1"/>
</dbReference>
<feature type="compositionally biased region" description="Basic and acidic residues" evidence="5">
    <location>
        <begin position="445"/>
        <end position="456"/>
    </location>
</feature>
<keyword evidence="9" id="KW-1185">Reference proteome</keyword>
<feature type="transmembrane region" description="Helical" evidence="6">
    <location>
        <begin position="187"/>
        <end position="206"/>
    </location>
</feature>
<dbReference type="Pfam" id="PF07690">
    <property type="entry name" value="MFS_1"/>
    <property type="match status" value="1"/>
</dbReference>
<feature type="transmembrane region" description="Helical" evidence="6">
    <location>
        <begin position="158"/>
        <end position="175"/>
    </location>
</feature>
<name>A0ABR4HQK4_9EURO</name>
<evidence type="ECO:0000313" key="9">
    <source>
        <dbReference type="Proteomes" id="UP001610335"/>
    </source>
</evidence>
<feature type="transmembrane region" description="Helical" evidence="6">
    <location>
        <begin position="126"/>
        <end position="146"/>
    </location>
</feature>
<sequence length="917" mass="100935">MRQESIEIGYAEDSFRAHLHENTSTQNLVDAIYLEDTSSYDSETDLESVVWRPKVKESLILTCVSLVAMLDAFDATMMIPIIPVLSTVFEKPIRSILWVDTSYFLANAASQPLFAMLSEVFGQGPILIVAVVIATAGTGVCSGSLSVPCLVAGRLAQGAGNGGAMAVSILLVTDLTPYPHRVRFSEYICRAWVLGAILGPLSGVLFGKYGNWNWTFYFSYIFCSLSLLVIPFAVDLRECKSISRHAAREMDWLGAIFTLLGIGSLLIGVSWVGGQPSRWDDWRILVTTCTGGLAMIVLVLYESVWVVQPMFNRDIFNSISTIMLYVGSLLHGLLILCHLQNLSMYTFLVRPFYSPLTGLSILAILAPALPILLIMAKLGMSSHPSRLRWIIRAGWVLNLLASACFILLDGDTPTPGWVFIFFATGISHALLISGYHTSSHSESPAQKREEQEEHQQARRGRSSSTAFAILMYSIFRTWGMSIAVPVSGAIVLTQMAQGVGGDLGSSSGSLVQQDGVMLSQDNKEEMGRLFLDGFRVAWRFFMGVSALGGISSLLVRVFQFVPDRNSSPQALVMRIPALGRCDPLPGATVINRESPRLVSALHLSFFLILPHLPHTHPYQPSFRFHIDTIFTRLSLLASSKCVSLRPFFNELLWNITRLKEGFVLAKEFEKEYALRSLETILAQKELHAAIANRALKHFGQKPIRPCHYTFPVTSLDEAINLATLFSSLHLGGLQDITERFAANGDAFLARLTAAMIGKEGAQQGWFRVYLDKFPSELPLLTTSDINFVYSAAQNHVVPGSCPDNKDINLKAFAPLEILTPPVPKSSKIRISWTHGSNEKYDLLWLAYINQLNVPAVVPVQVLSCDGQKSTAVALFPYDEFLLNGLTVAAVVNRRGPFVNAAEVAQSTVYGPGLIIVE</sequence>
<feature type="transmembrane region" description="Helical" evidence="6">
    <location>
        <begin position="389"/>
        <end position="408"/>
    </location>
</feature>
<feature type="transmembrane region" description="Helical" evidence="6">
    <location>
        <begin position="414"/>
        <end position="432"/>
    </location>
</feature>